<proteinExistence type="predicted"/>
<protein>
    <submittedName>
        <fullName evidence="1">Uncharacterized protein</fullName>
    </submittedName>
</protein>
<evidence type="ECO:0000313" key="1">
    <source>
        <dbReference type="EMBL" id="KAH9475392.1"/>
    </source>
</evidence>
<sequence>MYVYPMRYDKDKDKDKEGRKDKQKDAGPIYPPIHIIFHCITLRHEHEHEDNHENDNYNNYNERENKNKKSVEEKRREDRGGYAAPMADTLTSVEVFARAKEVPWSTQIFFKHATVTATLAIYIYDYICTLDREVAYVWSRPRSIGTYLFVLNRYLPFIDLTLSLHGFNTAGILITQGILTLRTIAIWERNTRVSVILAVVGACTSTTCIVTAKLYLNSLKFGEGNPDHFFGCVLKTSNRMIIVTFIAVLISETTIVLLTGIRAVSHLRQSNSPWVHQLYKRGFLFYIYLLILTMINLLYPIFASPSLKTTFTDPQRALHSMLCNRVIFLIFSVQKRTHTSPALSAALSAADPADPADPSSLSISISTSGAPRNSHNYKHGKRRRGRWRWPSRGKRGGGGEEEVDSGVVLSTILDTFVTMTSVPDHEYDQDEEEDRDRDGRGGGGGRASVGARGGGEGGAGLGGRLSVSVSVEGGGGGGGGGSGGTGTVHEIRLGR</sequence>
<dbReference type="EMBL" id="JAFIQS020000012">
    <property type="protein sequence ID" value="KAH9475392.1"/>
    <property type="molecule type" value="Genomic_DNA"/>
</dbReference>
<keyword evidence="2" id="KW-1185">Reference proteome</keyword>
<dbReference type="Proteomes" id="UP000664032">
    <property type="component" value="Unassembled WGS sequence"/>
</dbReference>
<reference evidence="1" key="1">
    <citation type="submission" date="2021-10" db="EMBL/GenBank/DDBJ databases">
        <title>Psilocybe cubensis genome.</title>
        <authorList>
            <person name="Mckernan K.J."/>
            <person name="Crawford S."/>
            <person name="Trippe A."/>
            <person name="Kane L.T."/>
            <person name="Mclaughlin S."/>
        </authorList>
    </citation>
    <scope>NUCLEOTIDE SEQUENCE</scope>
    <source>
        <strain evidence="1">MGC-MH-2018</strain>
    </source>
</reference>
<gene>
    <name evidence="1" type="ORF">JR316_0012503</name>
</gene>
<evidence type="ECO:0000313" key="2">
    <source>
        <dbReference type="Proteomes" id="UP000664032"/>
    </source>
</evidence>
<organism evidence="1 2">
    <name type="scientific">Psilocybe cubensis</name>
    <name type="common">Psychedelic mushroom</name>
    <name type="synonym">Stropharia cubensis</name>
    <dbReference type="NCBI Taxonomy" id="181762"/>
    <lineage>
        <taxon>Eukaryota</taxon>
        <taxon>Fungi</taxon>
        <taxon>Dikarya</taxon>
        <taxon>Basidiomycota</taxon>
        <taxon>Agaricomycotina</taxon>
        <taxon>Agaricomycetes</taxon>
        <taxon>Agaricomycetidae</taxon>
        <taxon>Agaricales</taxon>
        <taxon>Agaricineae</taxon>
        <taxon>Strophariaceae</taxon>
        <taxon>Psilocybe</taxon>
    </lineage>
</organism>
<accession>A0ACB8GJ19</accession>
<comment type="caution">
    <text evidence="1">The sequence shown here is derived from an EMBL/GenBank/DDBJ whole genome shotgun (WGS) entry which is preliminary data.</text>
</comment>
<name>A0ACB8GJ19_PSICU</name>